<name>A0A140NSV0_PROSM</name>
<reference evidence="6 7" key="1">
    <citation type="journal article" date="2012" name="J. Bacteriol.">
        <title>Complete Genome Sequence of Providencia stuartii Clinical Isolate MRSN 2154.</title>
        <authorList>
            <person name="Clifford R.J."/>
            <person name="Hang J."/>
            <person name="Riley M.C."/>
            <person name="Onmus-Leone F."/>
            <person name="Kuschner R.A."/>
            <person name="Lesho E.P."/>
            <person name="Waterman P.E."/>
        </authorList>
    </citation>
    <scope>NUCLEOTIDE SEQUENCE [LARGE SCALE GENOMIC DNA]</scope>
    <source>
        <strain evidence="6 7">MRSN 2154</strain>
    </source>
</reference>
<organism evidence="6 7">
    <name type="scientific">Providencia stuartii (strain MRSN 2154)</name>
    <dbReference type="NCBI Taxonomy" id="1157951"/>
    <lineage>
        <taxon>Bacteria</taxon>
        <taxon>Pseudomonadati</taxon>
        <taxon>Pseudomonadota</taxon>
        <taxon>Gammaproteobacteria</taxon>
        <taxon>Enterobacterales</taxon>
        <taxon>Morganellaceae</taxon>
        <taxon>Providencia</taxon>
    </lineage>
</organism>
<dbReference type="PANTHER" id="PTHR33420:SF3">
    <property type="entry name" value="FIMBRIAL SUBUNIT ELFA"/>
    <property type="match status" value="1"/>
</dbReference>
<evidence type="ECO:0000313" key="6">
    <source>
        <dbReference type="EMBL" id="AFH95032.1"/>
    </source>
</evidence>
<dbReference type="EMBL" id="CP003488">
    <property type="protein sequence ID" value="AFH95032.1"/>
    <property type="molecule type" value="Genomic_DNA"/>
</dbReference>
<evidence type="ECO:0000256" key="3">
    <source>
        <dbReference type="ARBA" id="ARBA00022729"/>
    </source>
</evidence>
<dbReference type="GO" id="GO:0043709">
    <property type="term" value="P:cell adhesion involved in single-species biofilm formation"/>
    <property type="evidence" value="ECO:0007669"/>
    <property type="project" value="TreeGrafter"/>
</dbReference>
<reference evidence="7" key="2">
    <citation type="submission" date="2012-04" db="EMBL/GenBank/DDBJ databases">
        <title>Complete genome sequence of Providencia stuartii clinical isolate MRSN 2154.</title>
        <authorList>
            <person name="Clifford R.J."/>
            <person name="Hang J."/>
            <person name="Riley M.C."/>
            <person name="Onmus-Leone F."/>
            <person name="Kuschner R.A."/>
            <person name="Lesho E.P."/>
            <person name="Waterman P.E."/>
        </authorList>
    </citation>
    <scope>NUCLEOTIDE SEQUENCE [LARGE SCALE GENOMIC DNA]</scope>
    <source>
        <strain evidence="7">MRSN 2154</strain>
    </source>
</reference>
<evidence type="ECO:0000256" key="2">
    <source>
        <dbReference type="ARBA" id="ARBA00006671"/>
    </source>
</evidence>
<dbReference type="PANTHER" id="PTHR33420">
    <property type="entry name" value="FIMBRIAL SUBUNIT ELFA-RELATED"/>
    <property type="match status" value="1"/>
</dbReference>
<dbReference type="AlphaFoldDB" id="A0A140NSV0"/>
<dbReference type="SUPFAM" id="SSF49401">
    <property type="entry name" value="Bacterial adhesins"/>
    <property type="match status" value="1"/>
</dbReference>
<accession>A0A140NSV0</accession>
<dbReference type="GeneID" id="93520149"/>
<dbReference type="RefSeq" id="WP_014657787.1">
    <property type="nucleotide sequence ID" value="NC_017731.1"/>
</dbReference>
<sequence>MTLHKRLAIFWTLLIGAPLGWAMNENTQLYNSANNWDVDGQQGVLYVRGSLSESPCRLAMTSEYQSIDMGNFETAQLNRIGAKGRAVPFQIELLDCISHPTSLLDEKTGQTAWSHSQPAVKIRFVAPSTNEMPNLALVEGAKGFGLQLSNASGTVLSLGEESHPVLLPSGQRQLTYTITPIRTGSLLIAGAYHAVISFQMLYE</sequence>
<evidence type="ECO:0000256" key="4">
    <source>
        <dbReference type="ARBA" id="ARBA00023263"/>
    </source>
</evidence>
<dbReference type="GO" id="GO:0009289">
    <property type="term" value="C:pilus"/>
    <property type="evidence" value="ECO:0007669"/>
    <property type="project" value="UniProtKB-SubCell"/>
</dbReference>
<dbReference type="PATRIC" id="fig|1157951.4.peg.3234"/>
<dbReference type="InterPro" id="IPR000259">
    <property type="entry name" value="Adhesion_dom_fimbrial"/>
</dbReference>
<dbReference type="KEGG" id="psi:S70_16085"/>
<dbReference type="Pfam" id="PF00419">
    <property type="entry name" value="Fimbrial"/>
    <property type="match status" value="1"/>
</dbReference>
<dbReference type="InterPro" id="IPR008966">
    <property type="entry name" value="Adhesion_dom_sf"/>
</dbReference>
<gene>
    <name evidence="6" type="ordered locus">S70_16085</name>
</gene>
<keyword evidence="3" id="KW-0732">Signal</keyword>
<dbReference type="HOGENOM" id="CLU_088965_1_0_6"/>
<dbReference type="InterPro" id="IPR050263">
    <property type="entry name" value="Bact_Fimbrial_Adh_Pro"/>
</dbReference>
<dbReference type="InterPro" id="IPR036937">
    <property type="entry name" value="Adhesion_dom_fimbrial_sf"/>
</dbReference>
<evidence type="ECO:0000256" key="1">
    <source>
        <dbReference type="ARBA" id="ARBA00004561"/>
    </source>
</evidence>
<dbReference type="OrthoDB" id="6466218at2"/>
<feature type="domain" description="Fimbrial-type adhesion" evidence="5">
    <location>
        <begin position="48"/>
        <end position="202"/>
    </location>
</feature>
<dbReference type="Gene3D" id="2.60.40.1090">
    <property type="entry name" value="Fimbrial-type adhesion domain"/>
    <property type="match status" value="1"/>
</dbReference>
<evidence type="ECO:0000259" key="5">
    <source>
        <dbReference type="Pfam" id="PF00419"/>
    </source>
</evidence>
<dbReference type="Proteomes" id="UP000005012">
    <property type="component" value="Chromosome"/>
</dbReference>
<protein>
    <submittedName>
        <fullName evidence="6">Fimbrial protein domain-containing protein</fullName>
    </submittedName>
</protein>
<comment type="subcellular location">
    <subcellularLocation>
        <location evidence="1">Fimbrium</location>
    </subcellularLocation>
</comment>
<keyword evidence="4" id="KW-0281">Fimbrium</keyword>
<comment type="similarity">
    <text evidence="2">Belongs to the fimbrial protein family.</text>
</comment>
<proteinExistence type="inferred from homology"/>
<evidence type="ECO:0000313" key="7">
    <source>
        <dbReference type="Proteomes" id="UP000005012"/>
    </source>
</evidence>